<keyword evidence="5" id="KW-0472">Membrane</keyword>
<dbReference type="AlphaFoldDB" id="A0A9X2DQJ0"/>
<dbReference type="Gene3D" id="3.30.300.210">
    <property type="entry name" value="Nutrient germinant receptor protein C, domain 3"/>
    <property type="match status" value="1"/>
</dbReference>
<sequence>MKFSIWQCLVCTLLFAFLLNGCGYKEVDKRSFATSIGIDKGSEDHRFKVSVKLAIPQSEAEKVAEEFQLITKEADMLSEAVQQIAAEVEKTLDFGHVKVIVLGEQLKAEDIFVVKDWLQRRRDIQNISFVSLGKPSAEEVLAFKSRGENIPANALILAMDYVGSESQYILTQHLFEFSSKIEETGLDPVLPLIEIKNDTYNINQAVVFKHHHNDMLLSPEETRYLHLLTNGLKEGAFKTEHEETMLMMSIDKAAARISLEADDRALIKVDVKGKVEEQSSPKLIQSADLSKIAESMEEKIKNDLTDLVEKLQDNAVDPLGFGLKYRARHWNSTKTEEEEWKRLYPELKYQINVDVDLKAPAVIR</sequence>
<dbReference type="Gene3D" id="6.20.190.10">
    <property type="entry name" value="Nutrient germinant receptor protein C, domain 1"/>
    <property type="match status" value="1"/>
</dbReference>
<reference evidence="10" key="1">
    <citation type="submission" date="2022-05" db="EMBL/GenBank/DDBJ databases">
        <title>Comparative Genomics of Spacecraft Associated Microbes.</title>
        <authorList>
            <person name="Tran M.T."/>
            <person name="Wright A."/>
            <person name="Seuylemezian A."/>
            <person name="Eisen J."/>
            <person name="Coil D."/>
        </authorList>
    </citation>
    <scope>NUCLEOTIDE SEQUENCE</scope>
    <source>
        <strain evidence="10">214.1.1</strain>
    </source>
</reference>
<dbReference type="GO" id="GO:0009847">
    <property type="term" value="P:spore germination"/>
    <property type="evidence" value="ECO:0007669"/>
    <property type="project" value="InterPro"/>
</dbReference>
<dbReference type="NCBIfam" id="TIGR02887">
    <property type="entry name" value="spore_ger_x_C"/>
    <property type="match status" value="1"/>
</dbReference>
<dbReference type="InterPro" id="IPR046953">
    <property type="entry name" value="Spore_GerAC-like_C"/>
</dbReference>
<keyword evidence="3" id="KW-0309">Germination</keyword>
<evidence type="ECO:0000259" key="9">
    <source>
        <dbReference type="Pfam" id="PF25198"/>
    </source>
</evidence>
<dbReference type="Proteomes" id="UP001139179">
    <property type="component" value="Unassembled WGS sequence"/>
</dbReference>
<evidence type="ECO:0000313" key="11">
    <source>
        <dbReference type="Proteomes" id="UP001139179"/>
    </source>
</evidence>
<dbReference type="EMBL" id="JAMBOL010000002">
    <property type="protein sequence ID" value="MCM3713293.1"/>
    <property type="molecule type" value="Genomic_DNA"/>
</dbReference>
<evidence type="ECO:0000256" key="3">
    <source>
        <dbReference type="ARBA" id="ARBA00022544"/>
    </source>
</evidence>
<dbReference type="PANTHER" id="PTHR35789:SF1">
    <property type="entry name" value="SPORE GERMINATION PROTEIN B3"/>
    <property type="match status" value="1"/>
</dbReference>
<keyword evidence="7" id="KW-0449">Lipoprotein</keyword>
<organism evidence="10 11">
    <name type="scientific">Halalkalibacter oceani</name>
    <dbReference type="NCBI Taxonomy" id="1653776"/>
    <lineage>
        <taxon>Bacteria</taxon>
        <taxon>Bacillati</taxon>
        <taxon>Bacillota</taxon>
        <taxon>Bacilli</taxon>
        <taxon>Bacillales</taxon>
        <taxon>Bacillaceae</taxon>
        <taxon>Halalkalibacter</taxon>
    </lineage>
</organism>
<dbReference type="PANTHER" id="PTHR35789">
    <property type="entry name" value="SPORE GERMINATION PROTEIN B3"/>
    <property type="match status" value="1"/>
</dbReference>
<gene>
    <name evidence="10" type="ORF">M3202_04285</name>
</gene>
<comment type="subcellular location">
    <subcellularLocation>
        <location evidence="1">Membrane</location>
        <topology evidence="1">Lipid-anchor</topology>
    </subcellularLocation>
</comment>
<dbReference type="InterPro" id="IPR008844">
    <property type="entry name" value="Spore_GerAC-like"/>
</dbReference>
<accession>A0A9X2DQJ0</accession>
<evidence type="ECO:0000256" key="2">
    <source>
        <dbReference type="ARBA" id="ARBA00007886"/>
    </source>
</evidence>
<dbReference type="GO" id="GO:0016020">
    <property type="term" value="C:membrane"/>
    <property type="evidence" value="ECO:0007669"/>
    <property type="project" value="UniProtKB-SubCell"/>
</dbReference>
<dbReference type="InterPro" id="IPR057336">
    <property type="entry name" value="GerAC_N"/>
</dbReference>
<keyword evidence="4" id="KW-0732">Signal</keyword>
<evidence type="ECO:0000256" key="5">
    <source>
        <dbReference type="ARBA" id="ARBA00023136"/>
    </source>
</evidence>
<dbReference type="Pfam" id="PF05504">
    <property type="entry name" value="Spore_GerAC"/>
    <property type="match status" value="1"/>
</dbReference>
<feature type="domain" description="Spore germination GerAC-like C-terminal" evidence="8">
    <location>
        <begin position="205"/>
        <end position="358"/>
    </location>
</feature>
<name>A0A9X2DQJ0_9BACI</name>
<comment type="similarity">
    <text evidence="2">Belongs to the GerABKC lipoprotein family.</text>
</comment>
<keyword evidence="11" id="KW-1185">Reference proteome</keyword>
<protein>
    <submittedName>
        <fullName evidence="10">Ger(X)C family spore germination protein</fullName>
    </submittedName>
</protein>
<evidence type="ECO:0000256" key="4">
    <source>
        <dbReference type="ARBA" id="ARBA00022729"/>
    </source>
</evidence>
<keyword evidence="6" id="KW-0564">Palmitate</keyword>
<dbReference type="Pfam" id="PF25198">
    <property type="entry name" value="Spore_GerAC_N"/>
    <property type="match status" value="1"/>
</dbReference>
<comment type="caution">
    <text evidence="10">The sequence shown here is derived from an EMBL/GenBank/DDBJ whole genome shotgun (WGS) entry which is preliminary data.</text>
</comment>
<evidence type="ECO:0000256" key="7">
    <source>
        <dbReference type="ARBA" id="ARBA00023288"/>
    </source>
</evidence>
<evidence type="ECO:0000256" key="1">
    <source>
        <dbReference type="ARBA" id="ARBA00004635"/>
    </source>
</evidence>
<dbReference type="RefSeq" id="WP_251222101.1">
    <property type="nucleotide sequence ID" value="NZ_JAMBOL010000002.1"/>
</dbReference>
<dbReference type="InterPro" id="IPR038501">
    <property type="entry name" value="Spore_GerAC_C_sf"/>
</dbReference>
<evidence type="ECO:0000259" key="8">
    <source>
        <dbReference type="Pfam" id="PF05504"/>
    </source>
</evidence>
<evidence type="ECO:0000256" key="6">
    <source>
        <dbReference type="ARBA" id="ARBA00023139"/>
    </source>
</evidence>
<proteinExistence type="inferred from homology"/>
<evidence type="ECO:0000313" key="10">
    <source>
        <dbReference type="EMBL" id="MCM3713293.1"/>
    </source>
</evidence>
<feature type="domain" description="Spore germination protein N-terminal" evidence="9">
    <location>
        <begin position="24"/>
        <end position="195"/>
    </location>
</feature>